<dbReference type="Gene3D" id="3.40.30.10">
    <property type="entry name" value="Glutaredoxin"/>
    <property type="match status" value="1"/>
</dbReference>
<dbReference type="InterPro" id="IPR012336">
    <property type="entry name" value="Thioredoxin-like_fold"/>
</dbReference>
<dbReference type="SUPFAM" id="SSF52833">
    <property type="entry name" value="Thioredoxin-like"/>
    <property type="match status" value="1"/>
</dbReference>
<dbReference type="InterPro" id="IPR036249">
    <property type="entry name" value="Thioredoxin-like_sf"/>
</dbReference>
<sequence>MKVFSLFLILCLLHCYPEPPGEEDLPFLYSEAAIKEALGESGNLRKLTNYAESLSTDLESLKRSEKSKVTDSEISRYASKEKKPKGFGWEDTDAIDRFRESIRIRIVWTKLFSRAGLKAEEKKTLPSLDLLSRLDLTRSPVFGNPKGKAVWVVVEWSDFLCHFCKETHPASEKIRNSHPEEIVWYHKDYPLDPDSEEGIFPLALSRCLWNRSKSLYWKESGNLYKNGQKISEKKLSPYEVCSDEGKLEKYNVLTLSDHREALELGIQSIPRFWVNGRWITGALDEKKWKKILNETK</sequence>
<evidence type="ECO:0000259" key="1">
    <source>
        <dbReference type="Pfam" id="PF13462"/>
    </source>
</evidence>
<name>A0A4R9M2M8_9LEPT</name>
<accession>A0A4R9M2M8</accession>
<feature type="domain" description="Thioredoxin-like fold" evidence="1">
    <location>
        <begin position="139"/>
        <end position="293"/>
    </location>
</feature>
<dbReference type="EMBL" id="RQHW01000018">
    <property type="protein sequence ID" value="TGN19987.1"/>
    <property type="molecule type" value="Genomic_DNA"/>
</dbReference>
<gene>
    <name evidence="2" type="ORF">EHS15_06320</name>
</gene>
<organism evidence="2 3">
    <name type="scientific">Leptospira idonii</name>
    <dbReference type="NCBI Taxonomy" id="1193500"/>
    <lineage>
        <taxon>Bacteria</taxon>
        <taxon>Pseudomonadati</taxon>
        <taxon>Spirochaetota</taxon>
        <taxon>Spirochaetia</taxon>
        <taxon>Leptospirales</taxon>
        <taxon>Leptospiraceae</taxon>
        <taxon>Leptospira</taxon>
    </lineage>
</organism>
<comment type="caution">
    <text evidence="2">The sequence shown here is derived from an EMBL/GenBank/DDBJ whole genome shotgun (WGS) entry which is preliminary data.</text>
</comment>
<dbReference type="Proteomes" id="UP000298058">
    <property type="component" value="Unassembled WGS sequence"/>
</dbReference>
<dbReference type="RefSeq" id="WP_135759705.1">
    <property type="nucleotide sequence ID" value="NZ_RQHW01000018.1"/>
</dbReference>
<keyword evidence="3" id="KW-1185">Reference proteome</keyword>
<dbReference type="CDD" id="cd02972">
    <property type="entry name" value="DsbA_family"/>
    <property type="match status" value="1"/>
</dbReference>
<proteinExistence type="predicted"/>
<protein>
    <submittedName>
        <fullName evidence="2">Oxidoreductase</fullName>
    </submittedName>
</protein>
<reference evidence="2" key="1">
    <citation type="journal article" date="2019" name="PLoS Negl. Trop. Dis.">
        <title>Revisiting the worldwide diversity of Leptospira species in the environment.</title>
        <authorList>
            <person name="Vincent A.T."/>
            <person name="Schiettekatte O."/>
            <person name="Bourhy P."/>
            <person name="Veyrier F.J."/>
            <person name="Picardeau M."/>
        </authorList>
    </citation>
    <scope>NUCLEOTIDE SEQUENCE [LARGE SCALE GENOMIC DNA]</scope>
    <source>
        <strain evidence="2">201300427</strain>
    </source>
</reference>
<dbReference type="AlphaFoldDB" id="A0A4R9M2M8"/>
<evidence type="ECO:0000313" key="2">
    <source>
        <dbReference type="EMBL" id="TGN19987.1"/>
    </source>
</evidence>
<evidence type="ECO:0000313" key="3">
    <source>
        <dbReference type="Proteomes" id="UP000298058"/>
    </source>
</evidence>
<dbReference type="OrthoDB" id="322097at2"/>
<dbReference type="Pfam" id="PF13462">
    <property type="entry name" value="Thioredoxin_4"/>
    <property type="match status" value="1"/>
</dbReference>